<comment type="caution">
    <text evidence="2">The sequence shown here is derived from an EMBL/GenBank/DDBJ whole genome shotgun (WGS) entry which is preliminary data.</text>
</comment>
<dbReference type="EMBL" id="AXCW01000066">
    <property type="protein sequence ID" value="EYR63827.1"/>
    <property type="molecule type" value="Genomic_DNA"/>
</dbReference>
<evidence type="ECO:0000313" key="2">
    <source>
        <dbReference type="EMBL" id="EYR63827.1"/>
    </source>
</evidence>
<gene>
    <name evidence="2" type="ORF">N866_18035</name>
</gene>
<feature type="compositionally biased region" description="Basic and acidic residues" evidence="1">
    <location>
        <begin position="27"/>
        <end position="39"/>
    </location>
</feature>
<feature type="region of interest" description="Disordered" evidence="1">
    <location>
        <begin position="57"/>
        <end position="87"/>
    </location>
</feature>
<dbReference type="Proteomes" id="UP000019753">
    <property type="component" value="Unassembled WGS sequence"/>
</dbReference>
<proteinExistence type="predicted"/>
<name>A0A021VXK8_9CELL</name>
<evidence type="ECO:0000256" key="1">
    <source>
        <dbReference type="SAM" id="MobiDB-lite"/>
    </source>
</evidence>
<dbReference type="RefSeq" id="WP_034225065.1">
    <property type="nucleotide sequence ID" value="NZ_AXCW01000066.1"/>
</dbReference>
<keyword evidence="3" id="KW-1185">Reference proteome</keyword>
<reference evidence="2 3" key="1">
    <citation type="submission" date="2014-01" db="EMBL/GenBank/DDBJ databases">
        <title>Actinotalea ferrariae CF5-4.</title>
        <authorList>
            <person name="Chen F."/>
            <person name="Li Y."/>
            <person name="Wang G."/>
        </authorList>
    </citation>
    <scope>NUCLEOTIDE SEQUENCE [LARGE SCALE GENOMIC DNA]</scope>
    <source>
        <strain evidence="2 3">CF5-4</strain>
    </source>
</reference>
<accession>A0A021VXK8</accession>
<protein>
    <submittedName>
        <fullName evidence="2">Uncharacterized protein</fullName>
    </submittedName>
</protein>
<sequence length="87" mass="9508">MHPSLLYDVAVREHEEQLALHARRHETALATRDRADRPTGRRTAPPARTVLRRVHRSIRRTSAPAGAPAQRPAATARPAADGHALAA</sequence>
<dbReference type="AlphaFoldDB" id="A0A021VXK8"/>
<feature type="compositionally biased region" description="Low complexity" evidence="1">
    <location>
        <begin position="63"/>
        <end position="79"/>
    </location>
</feature>
<feature type="region of interest" description="Disordered" evidence="1">
    <location>
        <begin position="27"/>
        <end position="46"/>
    </location>
</feature>
<organism evidence="2 3">
    <name type="scientific">Actinotalea ferrariae CF5-4</name>
    <dbReference type="NCBI Taxonomy" id="948458"/>
    <lineage>
        <taxon>Bacteria</taxon>
        <taxon>Bacillati</taxon>
        <taxon>Actinomycetota</taxon>
        <taxon>Actinomycetes</taxon>
        <taxon>Micrococcales</taxon>
        <taxon>Cellulomonadaceae</taxon>
        <taxon>Actinotalea</taxon>
    </lineage>
</organism>
<evidence type="ECO:0000313" key="3">
    <source>
        <dbReference type="Proteomes" id="UP000019753"/>
    </source>
</evidence>